<name>B4D7G8_9BACT</name>
<accession>B4D7G8</accession>
<dbReference type="Pfam" id="PF07589">
    <property type="entry name" value="PEP-CTERM"/>
    <property type="match status" value="1"/>
</dbReference>
<keyword evidence="1" id="KW-0732">Signal</keyword>
<dbReference type="AlphaFoldDB" id="B4D7G8"/>
<feature type="chain" id="PRO_5002800616" description="Ice-binding protein C-terminal domain-containing protein" evidence="1">
    <location>
        <begin position="29"/>
        <end position="223"/>
    </location>
</feature>
<dbReference type="EMBL" id="ABVL01000018">
    <property type="protein sequence ID" value="EDY17585.1"/>
    <property type="molecule type" value="Genomic_DNA"/>
</dbReference>
<feature type="signal peptide" evidence="1">
    <location>
        <begin position="1"/>
        <end position="28"/>
    </location>
</feature>
<comment type="caution">
    <text evidence="3">The sequence shown here is derived from an EMBL/GenBank/DDBJ whole genome shotgun (WGS) entry which is preliminary data.</text>
</comment>
<evidence type="ECO:0000313" key="3">
    <source>
        <dbReference type="EMBL" id="EDY17585.1"/>
    </source>
</evidence>
<dbReference type="RefSeq" id="WP_006982204.1">
    <property type="nucleotide sequence ID" value="NZ_ABVL01000018.1"/>
</dbReference>
<protein>
    <recommendedName>
        <fullName evidence="2">Ice-binding protein C-terminal domain-containing protein</fullName>
    </recommendedName>
</protein>
<keyword evidence="4" id="KW-1185">Reference proteome</keyword>
<gene>
    <name evidence="3" type="ORF">CfE428DRAFT_4883</name>
</gene>
<dbReference type="InterPro" id="IPR013424">
    <property type="entry name" value="Ice-binding_C"/>
</dbReference>
<dbReference type="Pfam" id="PF22825">
    <property type="entry name" value="HpiC1-like"/>
    <property type="match status" value="1"/>
</dbReference>
<organism evidence="3 4">
    <name type="scientific">Chthoniobacter flavus Ellin428</name>
    <dbReference type="NCBI Taxonomy" id="497964"/>
    <lineage>
        <taxon>Bacteria</taxon>
        <taxon>Pseudomonadati</taxon>
        <taxon>Verrucomicrobiota</taxon>
        <taxon>Spartobacteria</taxon>
        <taxon>Chthoniobacterales</taxon>
        <taxon>Chthoniobacteraceae</taxon>
        <taxon>Chthoniobacter</taxon>
    </lineage>
</organism>
<dbReference type="Gene3D" id="2.60.120.260">
    <property type="entry name" value="Galactose-binding domain-like"/>
    <property type="match status" value="1"/>
</dbReference>
<dbReference type="InParanoid" id="B4D7G8"/>
<dbReference type="Proteomes" id="UP000005824">
    <property type="component" value="Unassembled WGS sequence"/>
</dbReference>
<sequence length="223" mass="22438">MSSPTSSACLRVSLAVFIGLLAAQTASASLLTIGDPSFEGVSLGAGGFTSGSYAANSWNSNSNAGILRPTASEYPGGAPDGVNVAYSNSGAVIDQVLSATLTANTTYTLSVDVGSRLDGPFNNGYSIELLAGGVLLSQTTNVPAPTNGSFVLATDVYTAGASDPHLGQALEIKLVSANTGQTSFDNVTLNAAAVPEPSSLMLLGLAATGAGLFRRRGKSRETK</sequence>
<dbReference type="NCBIfam" id="TIGR02595">
    <property type="entry name" value="PEP_CTERM"/>
    <property type="match status" value="1"/>
</dbReference>
<evidence type="ECO:0000313" key="4">
    <source>
        <dbReference type="Proteomes" id="UP000005824"/>
    </source>
</evidence>
<feature type="domain" description="Ice-binding protein C-terminal" evidence="2">
    <location>
        <begin position="193"/>
        <end position="216"/>
    </location>
</feature>
<proteinExistence type="predicted"/>
<reference evidence="3 4" key="1">
    <citation type="journal article" date="2011" name="J. Bacteriol.">
        <title>Genome sequence of Chthoniobacter flavus Ellin428, an aerobic heterotrophic soil bacterium.</title>
        <authorList>
            <person name="Kant R."/>
            <person name="van Passel M.W."/>
            <person name="Palva A."/>
            <person name="Lucas S."/>
            <person name="Lapidus A."/>
            <person name="Glavina Del Rio T."/>
            <person name="Dalin E."/>
            <person name="Tice H."/>
            <person name="Bruce D."/>
            <person name="Goodwin L."/>
            <person name="Pitluck S."/>
            <person name="Larimer F.W."/>
            <person name="Land M.L."/>
            <person name="Hauser L."/>
            <person name="Sangwan P."/>
            <person name="de Vos W.M."/>
            <person name="Janssen P.H."/>
            <person name="Smidt H."/>
        </authorList>
    </citation>
    <scope>NUCLEOTIDE SEQUENCE [LARGE SCALE GENOMIC DNA]</scope>
    <source>
        <strain evidence="3 4">Ellin428</strain>
    </source>
</reference>
<evidence type="ECO:0000256" key="1">
    <source>
        <dbReference type="SAM" id="SignalP"/>
    </source>
</evidence>
<dbReference type="eggNOG" id="COG2931">
    <property type="taxonomic scope" value="Bacteria"/>
</dbReference>
<dbReference type="STRING" id="497964.CfE428DRAFT_4883"/>
<evidence type="ECO:0000259" key="2">
    <source>
        <dbReference type="Pfam" id="PF07589"/>
    </source>
</evidence>
<dbReference type="InterPro" id="IPR054720">
    <property type="entry name" value="HpiC1"/>
</dbReference>